<proteinExistence type="predicted"/>
<keyword evidence="2" id="KW-1185">Reference proteome</keyword>
<comment type="caution">
    <text evidence="1">The sequence shown here is derived from an EMBL/GenBank/DDBJ whole genome shotgun (WGS) entry which is preliminary data.</text>
</comment>
<dbReference type="AlphaFoldDB" id="A0A5B7CI96"/>
<reference evidence="1 2" key="1">
    <citation type="submission" date="2019-05" db="EMBL/GenBank/DDBJ databases">
        <title>Another draft genome of Portunus trituberculatus and its Hox gene families provides insights of decapod evolution.</title>
        <authorList>
            <person name="Jeong J.-H."/>
            <person name="Song I."/>
            <person name="Kim S."/>
            <person name="Choi T."/>
            <person name="Kim D."/>
            <person name="Ryu S."/>
            <person name="Kim W."/>
        </authorList>
    </citation>
    <scope>NUCLEOTIDE SEQUENCE [LARGE SCALE GENOMIC DNA]</scope>
    <source>
        <tissue evidence="1">Muscle</tissue>
    </source>
</reference>
<name>A0A5B7CI96_PORTR</name>
<sequence>MACKHICRPSQASKEVSGSRAMVLLFSTSMWDNNKHREGESIAGYNYTGDVTDAGKLGKNRSIRSQAHRFIDDSRPWPPLYT</sequence>
<gene>
    <name evidence="1" type="ORF">E2C01_001047</name>
</gene>
<evidence type="ECO:0000313" key="1">
    <source>
        <dbReference type="EMBL" id="MPC08461.1"/>
    </source>
</evidence>
<evidence type="ECO:0000313" key="2">
    <source>
        <dbReference type="Proteomes" id="UP000324222"/>
    </source>
</evidence>
<organism evidence="1 2">
    <name type="scientific">Portunus trituberculatus</name>
    <name type="common">Swimming crab</name>
    <name type="synonym">Neptunus trituberculatus</name>
    <dbReference type="NCBI Taxonomy" id="210409"/>
    <lineage>
        <taxon>Eukaryota</taxon>
        <taxon>Metazoa</taxon>
        <taxon>Ecdysozoa</taxon>
        <taxon>Arthropoda</taxon>
        <taxon>Crustacea</taxon>
        <taxon>Multicrustacea</taxon>
        <taxon>Malacostraca</taxon>
        <taxon>Eumalacostraca</taxon>
        <taxon>Eucarida</taxon>
        <taxon>Decapoda</taxon>
        <taxon>Pleocyemata</taxon>
        <taxon>Brachyura</taxon>
        <taxon>Eubrachyura</taxon>
        <taxon>Portunoidea</taxon>
        <taxon>Portunidae</taxon>
        <taxon>Portuninae</taxon>
        <taxon>Portunus</taxon>
    </lineage>
</organism>
<dbReference type="Proteomes" id="UP000324222">
    <property type="component" value="Unassembled WGS sequence"/>
</dbReference>
<dbReference type="EMBL" id="VSRR010000031">
    <property type="protein sequence ID" value="MPC08461.1"/>
    <property type="molecule type" value="Genomic_DNA"/>
</dbReference>
<accession>A0A5B7CI96</accession>
<protein>
    <submittedName>
        <fullName evidence="1">Uncharacterized protein</fullName>
    </submittedName>
</protein>